<comment type="caution">
    <text evidence="4">The sequence shown here is derived from an EMBL/GenBank/DDBJ whole genome shotgun (WGS) entry which is preliminary data.</text>
</comment>
<sequence>MRLRPPALLAGALMLLATAAHSATLEREFRFDASRVKLVQRDGYTLVEATGGMPEFRIGRPDLPWLAERVDLAPGTRVTGVELVSVETAPLGVVRTMASAEVTHPGLGETERTRPDARFYQSTNAQPEELVALGAQGDQRGRRSAWLRIAAARWNPQSGVVERVSGVRVRLTVEEGTPTDLPRERIVREWEEGALPSGVPLRTLGSALVSMWDGDGSAGGAGAVGEAQPFRPQQVPSVLGSPVEYVIVTNDALASTFQQLADWKTQSGVPAVVRTTSFIRAQYPSAADDAERIRLFLRDAYSRWGTKWVLLGGDTDIIPVRQAYTTFYGSEYIAADIYYSCLDGNWNADGDSLYGEGYTDASDQGDYADLMPEVYVGRAPVTTVTEAQNFVNKTLQYERTPSSNYLHRWLFFAEVLFPQDWQPGWGTSMDGAELTEDLLPLTDQLPALHVTRLYQNYTDPLWRPGALLETRQAVIDSLDSGYGLALHIGHGYRNVMEVGDASLTNADAMGLANGNKLFNLYAINCTSNAIDFPCIGEAFLLNPGSGAVTNVGSTRFDFPSAGRVYQYEYFRMFIEDSIAAVGELQAKQKLPYVAYSFYDGVNRWTQMTLLMLGDPELRMYHGDFRTLAVAHPATVALSDTQFTVTVTSGGNPVRNARVTAYRAGDDYRSVLTDINGVAVVPFRPDSLGSFTLTATAYSAKPYQASIALTASAAPVLVEGTVTVDDDNLAGTTGDANAIVDAGEVVDLLVAVRNRGGSTATAVNVTLTTTDPLVSITVPSVAYGSIGAGAQVAPATGFRVSFPYTLADQREVPFTLTITESGGRSYHETFQLTVHAGELFTFGHGETETPGNSNGRPEVGEVVNYTIQLRNLGTGYSRGVVAKLRSYDGLATVTDSVATFGDVAPLTTVTGDAVTFTPSSSAAKLALVITDAFGVRRTQMLDLSYPATPTSLVGTGAATSIALTWAHLTTADLFGYNIYRSPSQAGTYTKVNAVPTDRISYFQDENLTPLTRYYYKVSAVDSSGNEGSLSAIANASTNPPRHGIFPVPMGRNTPSSVALDYIYSATQMDIVAGSDYLYVYHADGSAPVDADGSGATLGDFTTRGSYYAAGPSAARLDPADGFSIIGASWDTAGVYVFDTAGNVRPGWPVLTDQPVWSSVACGDIDGDGKMELVFGSNGNNLYALHEDGTEVRDGDNNPATKGVFKVLGNGFNYGTPALADIDNDGVAEIIYGSFDGKVYAWNANGTNVPGWPALLPAGTASIGAGGSFTASVAVGYLDGPGDTSPEIVCAASCDSVIVFQANGGRRPGFPIWVKSSGTSKIPSPAIADINNDGFNDIVFQSTNGGLYVFTRNGPVIPGFSNMRYSILTNSASESSPVVADINGDGRNDMIVGDEYGLVSAFSGLNGTMMAGFPIQLAGEVRGAPAVADIDNDGKTEIVISGWDKNVYVWDYDFPFQPVGVAPWPQFHHDARRTGFSGAPLFVGVGEDGPGAGTAVTSLEFAPIAPNPAAGRTRMWFAIPSDLGGATYEMAIYDLSGRCVKRVDSGIARPGRFSLEWDLRDESRRAVEGGVYFARFTVGGRSVTRKMVVLQ</sequence>
<dbReference type="InterPro" id="IPR013783">
    <property type="entry name" value="Ig-like_fold"/>
</dbReference>
<dbReference type="Proteomes" id="UP000696931">
    <property type="component" value="Unassembled WGS sequence"/>
</dbReference>
<dbReference type="CDD" id="cd00063">
    <property type="entry name" value="FN3"/>
    <property type="match status" value="1"/>
</dbReference>
<evidence type="ECO:0000256" key="1">
    <source>
        <dbReference type="ARBA" id="ARBA00022729"/>
    </source>
</evidence>
<dbReference type="InterPro" id="IPR026444">
    <property type="entry name" value="Secre_tail"/>
</dbReference>
<protein>
    <submittedName>
        <fullName evidence="4">VCBS repeat-containing protein</fullName>
    </submittedName>
</protein>
<dbReference type="Gene3D" id="2.60.40.10">
    <property type="entry name" value="Immunoglobulins"/>
    <property type="match status" value="2"/>
</dbReference>
<dbReference type="InterPro" id="IPR029030">
    <property type="entry name" value="Caspase-like_dom_sf"/>
</dbReference>
<organism evidence="4 5">
    <name type="scientific">Eiseniibacteriota bacterium</name>
    <dbReference type="NCBI Taxonomy" id="2212470"/>
    <lineage>
        <taxon>Bacteria</taxon>
        <taxon>Candidatus Eiseniibacteriota</taxon>
    </lineage>
</organism>
<name>A0A933SH57_UNCEI</name>
<dbReference type="PANTHER" id="PTHR44103">
    <property type="entry name" value="PROPROTEIN CONVERTASE P"/>
    <property type="match status" value="1"/>
</dbReference>
<dbReference type="InterPro" id="IPR038490">
    <property type="entry name" value="Gingipain_propep_sf"/>
</dbReference>
<dbReference type="Gene3D" id="2.60.40.4070">
    <property type="match status" value="1"/>
</dbReference>
<dbReference type="InterPro" id="IPR036116">
    <property type="entry name" value="FN3_sf"/>
</dbReference>
<dbReference type="Pfam" id="PF13517">
    <property type="entry name" value="FG-GAP_3"/>
    <property type="match status" value="2"/>
</dbReference>
<feature type="chain" id="PRO_5036690066" evidence="2">
    <location>
        <begin position="23"/>
        <end position="1589"/>
    </location>
</feature>
<dbReference type="PROSITE" id="PS50853">
    <property type="entry name" value="FN3"/>
    <property type="match status" value="1"/>
</dbReference>
<dbReference type="Gene3D" id="3.40.50.10390">
    <property type="entry name" value="Gingipain r, domain 1"/>
    <property type="match status" value="1"/>
</dbReference>
<evidence type="ECO:0000313" key="4">
    <source>
        <dbReference type="EMBL" id="MBI5170258.1"/>
    </source>
</evidence>
<feature type="signal peptide" evidence="2">
    <location>
        <begin position="1"/>
        <end position="22"/>
    </location>
</feature>
<dbReference type="InterPro" id="IPR028994">
    <property type="entry name" value="Integrin_alpha_N"/>
</dbReference>
<dbReference type="SUPFAM" id="SSF69318">
    <property type="entry name" value="Integrin alpha N-terminal domain"/>
    <property type="match status" value="1"/>
</dbReference>
<keyword evidence="1 2" id="KW-0732">Signal</keyword>
<reference evidence="4" key="1">
    <citation type="submission" date="2020-07" db="EMBL/GenBank/DDBJ databases">
        <title>Huge and variable diversity of episymbiotic CPR bacteria and DPANN archaea in groundwater ecosystems.</title>
        <authorList>
            <person name="He C.Y."/>
            <person name="Keren R."/>
            <person name="Whittaker M."/>
            <person name="Farag I.F."/>
            <person name="Doudna J."/>
            <person name="Cate J.H.D."/>
            <person name="Banfield J.F."/>
        </authorList>
    </citation>
    <scope>NUCLEOTIDE SEQUENCE</scope>
    <source>
        <strain evidence="4">NC_groundwater_1813_Pr3_B-0.1um_71_17</strain>
    </source>
</reference>
<dbReference type="InterPro" id="IPR013517">
    <property type="entry name" value="FG-GAP"/>
</dbReference>
<evidence type="ECO:0000256" key="2">
    <source>
        <dbReference type="SAM" id="SignalP"/>
    </source>
</evidence>
<dbReference type="InterPro" id="IPR008964">
    <property type="entry name" value="Invasin/intimin_cell_adhesion"/>
</dbReference>
<evidence type="ECO:0000259" key="3">
    <source>
        <dbReference type="PROSITE" id="PS50853"/>
    </source>
</evidence>
<accession>A0A933SH57</accession>
<dbReference type="GO" id="GO:0006508">
    <property type="term" value="P:proteolysis"/>
    <property type="evidence" value="ECO:0007669"/>
    <property type="project" value="InterPro"/>
</dbReference>
<dbReference type="SMART" id="SM00060">
    <property type="entry name" value="FN3"/>
    <property type="match status" value="1"/>
</dbReference>
<dbReference type="InterPro" id="IPR003961">
    <property type="entry name" value="FN3_dom"/>
</dbReference>
<evidence type="ECO:0000313" key="5">
    <source>
        <dbReference type="Proteomes" id="UP000696931"/>
    </source>
</evidence>
<dbReference type="SUPFAM" id="SSF49373">
    <property type="entry name" value="Invasin/intimin cell-adhesion fragments"/>
    <property type="match status" value="1"/>
</dbReference>
<dbReference type="Gene3D" id="3.40.50.1460">
    <property type="match status" value="1"/>
</dbReference>
<gene>
    <name evidence="4" type="ORF">HZA61_12280</name>
</gene>
<dbReference type="PANTHER" id="PTHR44103:SF1">
    <property type="entry name" value="PROPROTEIN CONVERTASE P"/>
    <property type="match status" value="1"/>
</dbReference>
<dbReference type="Gene3D" id="2.130.10.130">
    <property type="entry name" value="Integrin alpha, N-terminal"/>
    <property type="match status" value="2"/>
</dbReference>
<dbReference type="Gene3D" id="2.60.40.3800">
    <property type="match status" value="1"/>
</dbReference>
<dbReference type="InterPro" id="IPR029031">
    <property type="entry name" value="Gingipain_N_sf"/>
</dbReference>
<proteinExistence type="predicted"/>
<dbReference type="SUPFAM" id="SSF49265">
    <property type="entry name" value="Fibronectin type III"/>
    <property type="match status" value="1"/>
</dbReference>
<dbReference type="InterPro" id="IPR001769">
    <property type="entry name" value="Gingipain"/>
</dbReference>
<dbReference type="GO" id="GO:0008234">
    <property type="term" value="F:cysteine-type peptidase activity"/>
    <property type="evidence" value="ECO:0007669"/>
    <property type="project" value="InterPro"/>
</dbReference>
<dbReference type="EMBL" id="JACRIW010000087">
    <property type="protein sequence ID" value="MBI5170258.1"/>
    <property type="molecule type" value="Genomic_DNA"/>
</dbReference>
<dbReference type="NCBIfam" id="TIGR04183">
    <property type="entry name" value="Por_Secre_tail"/>
    <property type="match status" value="1"/>
</dbReference>
<feature type="domain" description="Fibronectin type-III" evidence="3">
    <location>
        <begin position="944"/>
        <end position="1039"/>
    </location>
</feature>
<dbReference type="Pfam" id="PF01364">
    <property type="entry name" value="Peptidase_C25"/>
    <property type="match status" value="1"/>
</dbReference>
<dbReference type="SUPFAM" id="SSF52129">
    <property type="entry name" value="Caspase-like"/>
    <property type="match status" value="1"/>
</dbReference>